<evidence type="ECO:0000256" key="2">
    <source>
        <dbReference type="SAM" id="MobiDB-lite"/>
    </source>
</evidence>
<reference evidence="5 6" key="1">
    <citation type="journal article" date="2010" name="Stand. Genomic Sci.">
        <title>Complete genome sequence of Spirosoma linguale type strain (1).</title>
        <authorList>
            <person name="Lail K."/>
            <person name="Sikorski J."/>
            <person name="Saunders E."/>
            <person name="Lapidus A."/>
            <person name="Glavina Del Rio T."/>
            <person name="Copeland A."/>
            <person name="Tice H."/>
            <person name="Cheng J.-F."/>
            <person name="Lucas S."/>
            <person name="Nolan M."/>
            <person name="Bruce D."/>
            <person name="Goodwin L."/>
            <person name="Pitluck S."/>
            <person name="Ivanova N."/>
            <person name="Mavromatis K."/>
            <person name="Ovchinnikova G."/>
            <person name="Pati A."/>
            <person name="Chen A."/>
            <person name="Palaniappan K."/>
            <person name="Land M."/>
            <person name="Hauser L."/>
            <person name="Chang Y.-J."/>
            <person name="Jeffries C.D."/>
            <person name="Chain P."/>
            <person name="Brettin T."/>
            <person name="Detter J.C."/>
            <person name="Schuetze A."/>
            <person name="Rohde M."/>
            <person name="Tindall B.J."/>
            <person name="Goeker M."/>
            <person name="Bristow J."/>
            <person name="Eisen J.A."/>
            <person name="Markowitz V."/>
            <person name="Hugenholtz P."/>
            <person name="Kyrpides N.C."/>
            <person name="Klenk H.-P."/>
            <person name="Chen F."/>
        </authorList>
    </citation>
    <scope>NUCLEOTIDE SEQUENCE [LARGE SCALE GENOMIC DNA]</scope>
    <source>
        <strain evidence="6">ATCC 33905 / DSM 74 / LMG 10896 / Claus 1</strain>
    </source>
</reference>
<protein>
    <submittedName>
        <fullName evidence="5">Conserved repeat domain protein</fullName>
    </submittedName>
</protein>
<name>D2QKK0_SPILD</name>
<feature type="domain" description="DUF11" evidence="3">
    <location>
        <begin position="868"/>
        <end position="973"/>
    </location>
</feature>
<dbReference type="Pfam" id="PF03629">
    <property type="entry name" value="SASA"/>
    <property type="match status" value="1"/>
</dbReference>
<dbReference type="InterPro" id="IPR051172">
    <property type="entry name" value="Chlamydia_OmcB"/>
</dbReference>
<evidence type="ECO:0000256" key="1">
    <source>
        <dbReference type="ARBA" id="ARBA00022801"/>
    </source>
</evidence>
<dbReference type="SUPFAM" id="SSF52266">
    <property type="entry name" value="SGNH hydrolase"/>
    <property type="match status" value="1"/>
</dbReference>
<gene>
    <name evidence="5" type="ordered locus">Slin_4180</name>
</gene>
<dbReference type="RefSeq" id="WP_012928676.1">
    <property type="nucleotide sequence ID" value="NC_013730.1"/>
</dbReference>
<feature type="domain" description="Sialate O-acetylesterase" evidence="4">
    <location>
        <begin position="123"/>
        <end position="345"/>
    </location>
</feature>
<dbReference type="InterPro" id="IPR001434">
    <property type="entry name" value="OmcB-like_DUF11"/>
</dbReference>
<feature type="compositionally biased region" description="Polar residues" evidence="2">
    <location>
        <begin position="804"/>
        <end position="819"/>
    </location>
</feature>
<evidence type="ECO:0000259" key="3">
    <source>
        <dbReference type="Pfam" id="PF01345"/>
    </source>
</evidence>
<evidence type="ECO:0000313" key="5">
    <source>
        <dbReference type="EMBL" id="ADB40166.1"/>
    </source>
</evidence>
<dbReference type="InterPro" id="IPR036514">
    <property type="entry name" value="SGNH_hydro_sf"/>
</dbReference>
<feature type="domain" description="DUF11" evidence="3">
    <location>
        <begin position="709"/>
        <end position="820"/>
    </location>
</feature>
<dbReference type="HOGENOM" id="CLU_343185_0_0_10"/>
<keyword evidence="1" id="KW-0378">Hydrolase</keyword>
<dbReference type="EMBL" id="CP001769">
    <property type="protein sequence ID" value="ADB40166.1"/>
    <property type="molecule type" value="Genomic_DNA"/>
</dbReference>
<accession>D2QKK0</accession>
<dbReference type="NCBIfam" id="TIGR01451">
    <property type="entry name" value="B_ant_repeat"/>
    <property type="match status" value="1"/>
</dbReference>
<dbReference type="PANTHER" id="PTHR34819">
    <property type="entry name" value="LARGE CYSTEINE-RICH PERIPLASMIC PROTEIN OMCB"/>
    <property type="match status" value="1"/>
</dbReference>
<dbReference type="eggNOG" id="COG1572">
    <property type="taxonomic scope" value="Bacteria"/>
</dbReference>
<dbReference type="AlphaFoldDB" id="D2QKK0"/>
<feature type="compositionally biased region" description="Polar residues" evidence="2">
    <location>
        <begin position="836"/>
        <end position="846"/>
    </location>
</feature>
<dbReference type="STRING" id="504472.Slin_4180"/>
<dbReference type="PANTHER" id="PTHR34819:SF3">
    <property type="entry name" value="CELL SURFACE PROTEIN"/>
    <property type="match status" value="1"/>
</dbReference>
<evidence type="ECO:0000313" key="6">
    <source>
        <dbReference type="Proteomes" id="UP000002028"/>
    </source>
</evidence>
<keyword evidence="6" id="KW-1185">Reference proteome</keyword>
<dbReference type="GO" id="GO:0016788">
    <property type="term" value="F:hydrolase activity, acting on ester bonds"/>
    <property type="evidence" value="ECO:0007669"/>
    <property type="project" value="UniProtKB-ARBA"/>
</dbReference>
<feature type="region of interest" description="Disordered" evidence="2">
    <location>
        <begin position="959"/>
        <end position="990"/>
    </location>
</feature>
<proteinExistence type="predicted"/>
<sequence length="990" mass="104383">MPFPFRWIGVIVLQLFSGLAFSQLTITSPVPRMVFQRNLANEASVSITGIASSSATTIEARFVPMAVGQGNVTDWKPLKFLPQSTAFHGQVTVSAGWYRLDVRSRSGTTITAQTQVNRVGVGEVFIIAGQSNAEGGFQRPPSSVDDRVMCVDFRQDSLSEQLIPLQFSHISYGTSIGPSQPPHIYSILGDKLAQRLNVPILFLGAALGGTSSADWQQSAAGNMGTGRNSAVYRRMGAVLLHYVTRTGARAVLWHQGESDLHSSTQTYFDNIKYVIEKSRQQLGGKPLAWAVSRASYIFGQTSSSVIAAQNQLINSVFNVFAGPATDGITGPDNRFDDLHFGGNGLYRFASAWDESLTASFFQNALPVMPIDSVSLITSGYTIPLTRRPGETVAVASVRSDAHESDNQYVAQIIRASDGALMAESSPTTDNPISMVLPFALANGQYRLRTRSTHPVVLGTLGEPFNVQQDATPQTQPPIQRLPVSGGTADTTIRRFAYRFETGSHSFYGLIQATSPVEVRLQSLDGSGFNDSDWHLAPPSSQAPDYDQFADFNYIRNYPPIAGGVGGVIPGRYRFSIRRQGNTGPGLWYEMTLLNGRNILYYPMEPIGTVPPVLTITNSVTPCLVGSFAVAVDVAESAPQAGNVFSVKLSDANGSFTNETTIGTGTTSPIAVTLSPTLPVGSNYRIRVIASNPAVASAPSQPFSICAGADLSMQMAISNRASLTSQPVTLTVVLTNAGPMDATNVKASSILPDGMSFVDAASGAVSTAANTVSINAGNLLNGASKSFAFRVKPTKNGTFFTSAQITASDQFDPDSQPNSGTGDGQDDEGSVDLRTPDSGTFVSISPNPGQVPLPPVQSSQPPVDNTKADLSLAIATNSLVVSANQVVNIPLTVSNLGGANATNVSVQALLPTGWQLTTTAGLTVSGQTVSGTIGSVAAGSTGTLVLVVKITQAGTLQAQIAGASPSDPDSTPGNGYTKGEDDEARLSLRIK</sequence>
<dbReference type="Proteomes" id="UP000002028">
    <property type="component" value="Chromosome"/>
</dbReference>
<dbReference type="KEGG" id="sli:Slin_4180"/>
<dbReference type="Gene3D" id="3.40.50.1110">
    <property type="entry name" value="SGNH hydrolase"/>
    <property type="match status" value="1"/>
</dbReference>
<dbReference type="InterPro" id="IPR047589">
    <property type="entry name" value="DUF11_rpt"/>
</dbReference>
<dbReference type="InterPro" id="IPR005181">
    <property type="entry name" value="SASA"/>
</dbReference>
<dbReference type="Gene3D" id="2.60.40.10">
    <property type="entry name" value="Immunoglobulins"/>
    <property type="match status" value="2"/>
</dbReference>
<evidence type="ECO:0000259" key="4">
    <source>
        <dbReference type="Pfam" id="PF03629"/>
    </source>
</evidence>
<dbReference type="Pfam" id="PF01345">
    <property type="entry name" value="DUF11"/>
    <property type="match status" value="2"/>
</dbReference>
<organism evidence="5 6">
    <name type="scientific">Spirosoma linguale (strain ATCC 33905 / DSM 74 / LMG 10896 / Claus 1)</name>
    <dbReference type="NCBI Taxonomy" id="504472"/>
    <lineage>
        <taxon>Bacteria</taxon>
        <taxon>Pseudomonadati</taxon>
        <taxon>Bacteroidota</taxon>
        <taxon>Cytophagia</taxon>
        <taxon>Cytophagales</taxon>
        <taxon>Cytophagaceae</taxon>
        <taxon>Spirosoma</taxon>
    </lineage>
</organism>
<dbReference type="InterPro" id="IPR013783">
    <property type="entry name" value="Ig-like_fold"/>
</dbReference>
<feature type="region of interest" description="Disordered" evidence="2">
    <location>
        <begin position="804"/>
        <end position="863"/>
    </location>
</feature>